<dbReference type="HAMAP" id="MF_00365">
    <property type="entry name" value="RecF"/>
    <property type="match status" value="1"/>
</dbReference>
<feature type="binding site" evidence="6">
    <location>
        <begin position="29"/>
        <end position="36"/>
    </location>
    <ligand>
        <name>ATP</name>
        <dbReference type="ChEBI" id="CHEBI:30616"/>
    </ligand>
</feature>
<keyword evidence="2 6" id="KW-0235">DNA replication</keyword>
<dbReference type="GO" id="GO:0003697">
    <property type="term" value="F:single-stranded DNA binding"/>
    <property type="evidence" value="ECO:0007669"/>
    <property type="project" value="UniProtKB-UniRule"/>
</dbReference>
<dbReference type="Proteomes" id="UP000051269">
    <property type="component" value="Unassembled WGS sequence"/>
</dbReference>
<keyword evidence="1 6" id="KW-0963">Cytoplasm</keyword>
<evidence type="ECO:0000313" key="7">
    <source>
        <dbReference type="EMBL" id="KRO63094.1"/>
    </source>
</evidence>
<dbReference type="GO" id="GO:0005524">
    <property type="term" value="F:ATP binding"/>
    <property type="evidence" value="ECO:0007669"/>
    <property type="project" value="UniProtKB-UniRule"/>
</dbReference>
<keyword evidence="5 6" id="KW-0238">DNA-binding</keyword>
<protein>
    <recommendedName>
        <fullName evidence="6">DNA replication and repair protein RecF</fullName>
    </recommendedName>
</protein>
<dbReference type="GO" id="GO:0009432">
    <property type="term" value="P:SOS response"/>
    <property type="evidence" value="ECO:0007669"/>
    <property type="project" value="UniProtKB-UniRule"/>
</dbReference>
<keyword evidence="4 6" id="KW-0067">ATP-binding</keyword>
<dbReference type="InterPro" id="IPR027417">
    <property type="entry name" value="P-loop_NTPase"/>
</dbReference>
<dbReference type="GO" id="GO:0006260">
    <property type="term" value="P:DNA replication"/>
    <property type="evidence" value="ECO:0007669"/>
    <property type="project" value="UniProtKB-UniRule"/>
</dbReference>
<evidence type="ECO:0000256" key="4">
    <source>
        <dbReference type="ARBA" id="ARBA00022840"/>
    </source>
</evidence>
<dbReference type="InterPro" id="IPR042174">
    <property type="entry name" value="RecF_2"/>
</dbReference>
<name>A0A0R2RKY7_9BACT</name>
<dbReference type="NCBIfam" id="TIGR00611">
    <property type="entry name" value="recf"/>
    <property type="match status" value="1"/>
</dbReference>
<comment type="similarity">
    <text evidence="6">Belongs to the RecF family.</text>
</comment>
<keyword evidence="6" id="KW-0227">DNA damage</keyword>
<dbReference type="AlphaFoldDB" id="A0A0R2RKY7"/>
<evidence type="ECO:0000256" key="5">
    <source>
        <dbReference type="ARBA" id="ARBA00023125"/>
    </source>
</evidence>
<dbReference type="Gene3D" id="3.40.50.300">
    <property type="entry name" value="P-loop containing nucleotide triphosphate hydrolases"/>
    <property type="match status" value="1"/>
</dbReference>
<reference evidence="7 8" key="1">
    <citation type="submission" date="2015-10" db="EMBL/GenBank/DDBJ databases">
        <title>Metagenome-Assembled Genomes uncover a global brackish microbiome.</title>
        <authorList>
            <person name="Hugerth L.W."/>
            <person name="Larsson J."/>
            <person name="Alneberg J."/>
            <person name="Lindh M.V."/>
            <person name="Legrand C."/>
            <person name="Pinhassi J."/>
            <person name="Andersson A.F."/>
        </authorList>
    </citation>
    <scope>NUCLEOTIDE SEQUENCE [LARGE SCALE GENOMIC DNA]</scope>
    <source>
        <strain evidence="7">BACL18 MAG-120507-bin52</strain>
    </source>
</reference>
<dbReference type="EMBL" id="LIBO01000008">
    <property type="protein sequence ID" value="KRO63094.1"/>
    <property type="molecule type" value="Genomic_DNA"/>
</dbReference>
<evidence type="ECO:0000256" key="2">
    <source>
        <dbReference type="ARBA" id="ARBA00022705"/>
    </source>
</evidence>
<evidence type="ECO:0000256" key="3">
    <source>
        <dbReference type="ARBA" id="ARBA00022741"/>
    </source>
</evidence>
<comment type="function">
    <text evidence="6">The RecF protein is involved in DNA metabolism; it is required for DNA replication and normal SOS inducibility. RecF binds preferentially to single-stranded, linear DNA. It also seems to bind ATP.</text>
</comment>
<proteinExistence type="inferred from homology"/>
<dbReference type="PANTHER" id="PTHR32182">
    <property type="entry name" value="DNA REPLICATION AND REPAIR PROTEIN RECF"/>
    <property type="match status" value="1"/>
</dbReference>
<dbReference type="Gene3D" id="1.20.1050.90">
    <property type="entry name" value="RecF/RecN/SMC, N-terminal domain"/>
    <property type="match status" value="1"/>
</dbReference>
<dbReference type="SUPFAM" id="SSF52540">
    <property type="entry name" value="P-loop containing nucleoside triphosphate hydrolases"/>
    <property type="match status" value="1"/>
</dbReference>
<accession>A0A0R2RKY7</accession>
<sequence length="355" mass="40012">MLRHLRLTSFRCHSTLELENLGPRVLFVGENGRGKTTILESVSVLARLRSFRTRALRDLTQHGGEGWRVEGAWADEAGPVRLGVVWRGGGRELEVDGRAGTTVDEFWGRALAVIAHGADMEILEGGSAERKSGFDLLMAEIEPARLIELRQLREICKQRSTLLRHPRASREEWEAWTTRLAEVGKILQPARQNLAKVFLPHLQEAHQRLTAGAEKLKVSYQPDDPVPEMGGPRDQLWERERERGVNLTGPQRDDWDFLLGGKSLSRYGSEGQRRSACLAVRLAELALLTQSKQRTPILLLDDALKELDEERRRAFWKGIPAGCQVLYATAHDRPRQGDSWVILEISPTQASFKKG</sequence>
<dbReference type="GO" id="GO:0000731">
    <property type="term" value="P:DNA synthesis involved in DNA repair"/>
    <property type="evidence" value="ECO:0007669"/>
    <property type="project" value="TreeGrafter"/>
</dbReference>
<comment type="subcellular location">
    <subcellularLocation>
        <location evidence="6">Cytoplasm</location>
    </subcellularLocation>
</comment>
<evidence type="ECO:0000313" key="8">
    <source>
        <dbReference type="Proteomes" id="UP000051269"/>
    </source>
</evidence>
<gene>
    <name evidence="6" type="primary">recF</name>
    <name evidence="7" type="ORF">ABR82_01005</name>
</gene>
<evidence type="ECO:0000256" key="1">
    <source>
        <dbReference type="ARBA" id="ARBA00022490"/>
    </source>
</evidence>
<dbReference type="InterPro" id="IPR001238">
    <property type="entry name" value="DNA-binding_RecF"/>
</dbReference>
<dbReference type="GO" id="GO:0005737">
    <property type="term" value="C:cytoplasm"/>
    <property type="evidence" value="ECO:0007669"/>
    <property type="project" value="UniProtKB-SubCell"/>
</dbReference>
<dbReference type="PANTHER" id="PTHR32182:SF0">
    <property type="entry name" value="DNA REPLICATION AND REPAIR PROTEIN RECF"/>
    <property type="match status" value="1"/>
</dbReference>
<organism evidence="7 8">
    <name type="scientific">Verrucomicrobia subdivision 6 bacterium BACL9 MAG-120507-bin52</name>
    <dbReference type="NCBI Taxonomy" id="1655590"/>
    <lineage>
        <taxon>Bacteria</taxon>
        <taxon>Pseudomonadati</taxon>
        <taxon>Verrucomicrobiota</taxon>
        <taxon>Verrucomicrobiia</taxon>
        <taxon>Verrucomicrobiales</taxon>
        <taxon>Verrucomicrobia subdivision 6</taxon>
    </lineage>
</organism>
<dbReference type="GO" id="GO:0006302">
    <property type="term" value="P:double-strand break repair"/>
    <property type="evidence" value="ECO:0007669"/>
    <property type="project" value="TreeGrafter"/>
</dbReference>
<comment type="caution">
    <text evidence="7">The sequence shown here is derived from an EMBL/GenBank/DDBJ whole genome shotgun (WGS) entry which is preliminary data.</text>
</comment>
<keyword evidence="6" id="KW-0742">SOS response</keyword>
<keyword evidence="3 6" id="KW-0547">Nucleotide-binding</keyword>
<keyword evidence="6" id="KW-0234">DNA repair</keyword>
<evidence type="ECO:0000256" key="6">
    <source>
        <dbReference type="HAMAP-Rule" id="MF_00365"/>
    </source>
</evidence>